<name>A0A1J5GMR3_9BACT</name>
<accession>A0A2M8C985</accession>
<dbReference type="AlphaFoldDB" id="A0A1J5GMR3"/>
<dbReference type="EMBL" id="MNYY01000094">
    <property type="protein sequence ID" value="OIP69927.1"/>
    <property type="molecule type" value="Genomic_DNA"/>
</dbReference>
<accession>A0A1J5GMR3</accession>
<dbReference type="InterPro" id="IPR045621">
    <property type="entry name" value="BPD_transp_1_N"/>
</dbReference>
<proteinExistence type="inferred from homology"/>
<evidence type="ECO:0000256" key="6">
    <source>
        <dbReference type="ARBA" id="ARBA00023136"/>
    </source>
</evidence>
<reference evidence="9 12" key="1">
    <citation type="journal article" date="2016" name="Environ. Microbiol.">
        <title>Genomic resolution of a cold subsurface aquifer community provides metabolic insights for novel microbes adapted to high CO concentrations.</title>
        <authorList>
            <person name="Probst A.J."/>
            <person name="Castelle C.J."/>
            <person name="Singh A."/>
            <person name="Brown C.T."/>
            <person name="Anantharaman K."/>
            <person name="Sharon I."/>
            <person name="Hug L.A."/>
            <person name="Burstein D."/>
            <person name="Emerson J.B."/>
            <person name="Thomas B.C."/>
            <person name="Banfield J.F."/>
        </authorList>
    </citation>
    <scope>NUCLEOTIDE SEQUENCE [LARGE SCALE GENOMIC DNA]</scope>
    <source>
        <strain evidence="9">CG2_30_33_13</strain>
    </source>
</reference>
<dbReference type="GO" id="GO:0055085">
    <property type="term" value="P:transmembrane transport"/>
    <property type="evidence" value="ECO:0007669"/>
    <property type="project" value="InterPro"/>
</dbReference>
<accession>A0A2M7K7F4</accession>
<dbReference type="SUPFAM" id="SSF161098">
    <property type="entry name" value="MetI-like"/>
    <property type="match status" value="1"/>
</dbReference>
<dbReference type="Pfam" id="PF00528">
    <property type="entry name" value="BPD_transp_1"/>
    <property type="match status" value="1"/>
</dbReference>
<evidence type="ECO:0000256" key="3">
    <source>
        <dbReference type="ARBA" id="ARBA00022475"/>
    </source>
</evidence>
<feature type="transmembrane region" description="Helical" evidence="7">
    <location>
        <begin position="314"/>
        <end position="338"/>
    </location>
</feature>
<reference evidence="10" key="2">
    <citation type="submission" date="2017-09" db="EMBL/GenBank/DDBJ databases">
        <title>Depth-based differentiation of microbial function through sediment-hosted aquifers and enrichment of novel symbionts in the deep terrestrial subsurface.</title>
        <authorList>
            <person name="Probst A.J."/>
            <person name="Ladd B."/>
            <person name="Jarett J.K."/>
            <person name="Geller-Mcgrath D.E."/>
            <person name="Sieber C.M.K."/>
            <person name="Emerson J.B."/>
            <person name="Anantharaman K."/>
            <person name="Thomas B.C."/>
            <person name="Malmstrom R."/>
            <person name="Stieglmeier M."/>
            <person name="Klingl A."/>
            <person name="Woyke T."/>
            <person name="Ryan C.M."/>
            <person name="Banfield J.F."/>
        </authorList>
    </citation>
    <scope>NUCLEOTIDE SEQUENCE</scope>
    <source>
        <strain evidence="10">CG_4_8_14_3_um_filter_34_18</strain>
    </source>
</reference>
<dbReference type="GO" id="GO:0005886">
    <property type="term" value="C:plasma membrane"/>
    <property type="evidence" value="ECO:0007669"/>
    <property type="project" value="UniProtKB-SubCell"/>
</dbReference>
<evidence type="ECO:0000313" key="11">
    <source>
        <dbReference type="EMBL" id="PJB55603.1"/>
    </source>
</evidence>
<feature type="transmembrane region" description="Helical" evidence="7">
    <location>
        <begin position="212"/>
        <end position="231"/>
    </location>
</feature>
<dbReference type="Proteomes" id="UP000231493">
    <property type="component" value="Unassembled WGS sequence"/>
</dbReference>
<keyword evidence="3" id="KW-1003">Cell membrane</keyword>
<feature type="transmembrane region" description="Helical" evidence="7">
    <location>
        <begin position="138"/>
        <end position="163"/>
    </location>
</feature>
<evidence type="ECO:0000313" key="13">
    <source>
        <dbReference type="Proteomes" id="UP000228560"/>
    </source>
</evidence>
<keyword evidence="6 7" id="KW-0472">Membrane</keyword>
<dbReference type="InterPro" id="IPR000515">
    <property type="entry name" value="MetI-like"/>
</dbReference>
<evidence type="ECO:0000313" key="12">
    <source>
        <dbReference type="Proteomes" id="UP000182763"/>
    </source>
</evidence>
<protein>
    <submittedName>
        <fullName evidence="9">Peptide ABC transporter permease</fullName>
    </submittedName>
</protein>
<dbReference type="Proteomes" id="UP000182763">
    <property type="component" value="Unassembled WGS sequence"/>
</dbReference>
<dbReference type="PANTHER" id="PTHR43163">
    <property type="entry name" value="DIPEPTIDE TRANSPORT SYSTEM PERMEASE PROTEIN DPPB-RELATED"/>
    <property type="match status" value="1"/>
</dbReference>
<dbReference type="Pfam" id="PF19300">
    <property type="entry name" value="BPD_transp_1_N"/>
    <property type="match status" value="1"/>
</dbReference>
<dbReference type="Gene3D" id="1.10.3720.10">
    <property type="entry name" value="MetI-like"/>
    <property type="match status" value="1"/>
</dbReference>
<dbReference type="PROSITE" id="PS50928">
    <property type="entry name" value="ABC_TM1"/>
    <property type="match status" value="1"/>
</dbReference>
<evidence type="ECO:0000256" key="4">
    <source>
        <dbReference type="ARBA" id="ARBA00022692"/>
    </source>
</evidence>
<evidence type="ECO:0000259" key="8">
    <source>
        <dbReference type="PROSITE" id="PS50928"/>
    </source>
</evidence>
<dbReference type="STRING" id="1805029.AUK42_04710"/>
<dbReference type="PANTHER" id="PTHR43163:SF6">
    <property type="entry name" value="DIPEPTIDE TRANSPORT SYSTEM PERMEASE PROTEIN DPPB-RELATED"/>
    <property type="match status" value="1"/>
</dbReference>
<evidence type="ECO:0000256" key="5">
    <source>
        <dbReference type="ARBA" id="ARBA00022989"/>
    </source>
</evidence>
<keyword evidence="5 7" id="KW-1133">Transmembrane helix</keyword>
<dbReference type="InterPro" id="IPR035906">
    <property type="entry name" value="MetI-like_sf"/>
</dbReference>
<sequence>MLAYIIRRFLLLPIIILGVTFLIFCVFSLLSPMERLATYIHDPSTLKNPQSVERLINKYHLDDPFPLGYINWLKRIVRLDLGWSQTANQSVWDAICQRFPATLELVLYSIIPVILVGIWLGVISAVHHNDMLDQTIRVTAIIGWSLPTFVFGLLVLFIFYGILDWLPPGRLSSWAQDIVYASSNFHSYTHLITIDALLNGNISIFLDALRHLIAPIITLSYISWAFLLRITRSSMLDTLRKDYVRTARSKGVDEHTVIHLHAKRNALIPVITVAGMMIIGMLGGVMITETIFTYPGLGFWAATAAQQLDSGSVISFALLFATLMIVGNLIVDISYALIDPRVRLE</sequence>
<gene>
    <name evidence="9" type="ORF">AUK42_04710</name>
    <name evidence="11" type="ORF">CO097_07670</name>
    <name evidence="10" type="ORF">COZ58_05220</name>
</gene>
<evidence type="ECO:0000256" key="7">
    <source>
        <dbReference type="RuleBase" id="RU363032"/>
    </source>
</evidence>
<evidence type="ECO:0000313" key="10">
    <source>
        <dbReference type="EMBL" id="PIX34056.1"/>
    </source>
</evidence>
<evidence type="ECO:0000256" key="1">
    <source>
        <dbReference type="ARBA" id="ARBA00004651"/>
    </source>
</evidence>
<evidence type="ECO:0000256" key="2">
    <source>
        <dbReference type="ARBA" id="ARBA00022448"/>
    </source>
</evidence>
<feature type="transmembrane region" description="Helical" evidence="7">
    <location>
        <begin position="9"/>
        <end position="30"/>
    </location>
</feature>
<feature type="transmembrane region" description="Helical" evidence="7">
    <location>
        <begin position="266"/>
        <end position="294"/>
    </location>
</feature>
<feature type="domain" description="ABC transmembrane type-1" evidence="8">
    <location>
        <begin position="99"/>
        <end position="331"/>
    </location>
</feature>
<feature type="transmembrane region" description="Helical" evidence="7">
    <location>
        <begin position="105"/>
        <end position="126"/>
    </location>
</feature>
<keyword evidence="4 7" id="KW-0812">Transmembrane</keyword>
<dbReference type="EMBL" id="PFTV01000197">
    <property type="protein sequence ID" value="PJB55603.1"/>
    <property type="molecule type" value="Genomic_DNA"/>
</dbReference>
<evidence type="ECO:0000313" key="9">
    <source>
        <dbReference type="EMBL" id="OIP69927.1"/>
    </source>
</evidence>
<reference evidence="13 14" key="3">
    <citation type="submission" date="2017-09" db="EMBL/GenBank/DDBJ databases">
        <title>Depth-based differentiation of microbial function through sediment-hosted aquifers and enrichment of novel symbionts in the deep terrestrial subsurface.</title>
        <authorList>
            <person name="Probst A.J."/>
            <person name="Ladd B."/>
            <person name="Jarett J.K."/>
            <person name="Geller-Mcgrath D.E."/>
            <person name="Sieber C.M."/>
            <person name="Emerson J.B."/>
            <person name="Anantharaman K."/>
            <person name="Thomas B.C."/>
            <person name="Malmstrom R."/>
            <person name="Stieglmeier M."/>
            <person name="Klingl A."/>
            <person name="Woyke T."/>
            <person name="Ryan C.M."/>
            <person name="Banfield J.F."/>
        </authorList>
    </citation>
    <scope>NUCLEOTIDE SEQUENCE [LARGE SCALE GENOMIC DNA]</scope>
    <source>
        <strain evidence="11">CG_4_9_14_3_um_filter_33_16</strain>
    </source>
</reference>
<dbReference type="CDD" id="cd06261">
    <property type="entry name" value="TM_PBP2"/>
    <property type="match status" value="1"/>
</dbReference>
<comment type="caution">
    <text evidence="9">The sequence shown here is derived from an EMBL/GenBank/DDBJ whole genome shotgun (WGS) entry which is preliminary data.</text>
</comment>
<dbReference type="EMBL" id="PFIP01000108">
    <property type="protein sequence ID" value="PIX34056.1"/>
    <property type="molecule type" value="Genomic_DNA"/>
</dbReference>
<keyword evidence="2 7" id="KW-0813">Transport</keyword>
<organism evidence="9 12">
    <name type="scientific">Candidatus Infernicultor aquiphilus</name>
    <dbReference type="NCBI Taxonomy" id="1805029"/>
    <lineage>
        <taxon>Bacteria</taxon>
        <taxon>Pseudomonadati</taxon>
        <taxon>Atribacterota</taxon>
        <taxon>Candidatus Phoenicimicrobiia</taxon>
        <taxon>Candidatus Pheonicimicrobiales</taxon>
        <taxon>Candidatus Phoenicimicrobiaceae</taxon>
        <taxon>Candidatus Infernicultor</taxon>
    </lineage>
</organism>
<evidence type="ECO:0000313" key="14">
    <source>
        <dbReference type="Proteomes" id="UP000231493"/>
    </source>
</evidence>
<dbReference type="Proteomes" id="UP000228560">
    <property type="component" value="Unassembled WGS sequence"/>
</dbReference>
<comment type="similarity">
    <text evidence="7">Belongs to the binding-protein-dependent transport system permease family.</text>
</comment>
<comment type="subcellular location">
    <subcellularLocation>
        <location evidence="1 7">Cell membrane</location>
        <topology evidence="1 7">Multi-pass membrane protein</topology>
    </subcellularLocation>
</comment>